<evidence type="ECO:0000313" key="6">
    <source>
        <dbReference type="EMBL" id="ENN85483.1"/>
    </source>
</evidence>
<comment type="caution">
    <text evidence="6">The sequence shown here is derived from an EMBL/GenBank/DDBJ whole genome shotgun (WGS) entry which is preliminary data.</text>
</comment>
<evidence type="ECO:0000259" key="5">
    <source>
        <dbReference type="SMART" id="SM00062"/>
    </source>
</evidence>
<dbReference type="STRING" id="363754.RHSP_07607"/>
<gene>
    <name evidence="6" type="ORF">RHSP_07607</name>
</gene>
<dbReference type="PANTHER" id="PTHR30085">
    <property type="entry name" value="AMINO ACID ABC TRANSPORTER PERMEASE"/>
    <property type="match status" value="1"/>
</dbReference>
<evidence type="ECO:0000313" key="7">
    <source>
        <dbReference type="Proteomes" id="UP000012429"/>
    </source>
</evidence>
<reference evidence="6 7" key="1">
    <citation type="journal article" date="2012" name="BMC Genomics">
        <title>Genomic basis of broad host range and environmental adaptability of Rhizobium tropici CIAT 899 and Rhizobium sp. PRF 81 which are used in inoculants for common bean (Phaseolus vulgaris L.).</title>
        <authorList>
            <person name="Ormeno-Orrillo E."/>
            <person name="Menna P."/>
            <person name="Almeida L.G."/>
            <person name="Ollero F.J."/>
            <person name="Nicolas M.F."/>
            <person name="Pains Rodrigues E."/>
            <person name="Shigueyoshi Nakatani A."/>
            <person name="Silva Batista J.S."/>
            <person name="Oliveira Chueire L.M."/>
            <person name="Souza R.C."/>
            <person name="Ribeiro Vasconcelos A.T."/>
            <person name="Megias M."/>
            <person name="Hungria M."/>
            <person name="Martinez-Romero E."/>
        </authorList>
    </citation>
    <scope>NUCLEOTIDE SEQUENCE [LARGE SCALE GENOMIC DNA]</scope>
    <source>
        <strain evidence="6 7">PRF 81</strain>
    </source>
</reference>
<comment type="similarity">
    <text evidence="1 4">Belongs to the bacterial solute-binding protein 3 family.</text>
</comment>
<organism evidence="6 7">
    <name type="scientific">Rhizobium freirei PRF 81</name>
    <dbReference type="NCBI Taxonomy" id="363754"/>
    <lineage>
        <taxon>Bacteria</taxon>
        <taxon>Pseudomonadati</taxon>
        <taxon>Pseudomonadota</taxon>
        <taxon>Alphaproteobacteria</taxon>
        <taxon>Hyphomicrobiales</taxon>
        <taxon>Rhizobiaceae</taxon>
        <taxon>Rhizobium/Agrobacterium group</taxon>
        <taxon>Rhizobium</taxon>
    </lineage>
</organism>
<dbReference type="InterPro" id="IPR001638">
    <property type="entry name" value="Solute-binding_3/MltF_N"/>
</dbReference>
<dbReference type="EMBL" id="AQHN01000083">
    <property type="protein sequence ID" value="ENN85483.1"/>
    <property type="molecule type" value="Genomic_DNA"/>
</dbReference>
<dbReference type="PATRIC" id="fig|363754.4.peg.4735"/>
<keyword evidence="3" id="KW-0732">Signal</keyword>
<proteinExistence type="inferred from homology"/>
<dbReference type="Proteomes" id="UP000012429">
    <property type="component" value="Unassembled WGS sequence"/>
</dbReference>
<feature type="domain" description="Solute-binding protein family 3/N-terminal" evidence="5">
    <location>
        <begin position="110"/>
        <end position="339"/>
    </location>
</feature>
<dbReference type="GO" id="GO:0006865">
    <property type="term" value="P:amino acid transport"/>
    <property type="evidence" value="ECO:0007669"/>
    <property type="project" value="TreeGrafter"/>
</dbReference>
<sequence length="352" mass="38897">MSIAVMETPFKDIATSETEECCSTKKAIILDRCSFFWRRGLTSHRRYRFLCQSNKTDACPEYWTKHMFHKGNAMTSSFRVGLIALAAATVLSSPVFAAGSKLDEVLARGHLVMGTGSTNAPWHFKSADDKLQGFDVDMGHIIAKALFGDPNKIEYVNQSSDARIPNITTDKVDITCQFMTVTGERAQQIAFTIPYYREGVGLMLKADGKYADYAALKAAGSSVTISVLQNVYAESMVHAALPGATVDQYDSVDLIYQALESGRADAVATDQSSLAWYMTQNPGKYKDAGYGWNPQTYACGVKRGDQDWLNFVNTALHEAMTGVEFDAYAKSFKTWFGKDLTPPQIGFPVEYK</sequence>
<keyword evidence="7" id="KW-1185">Reference proteome</keyword>
<evidence type="ECO:0000256" key="1">
    <source>
        <dbReference type="ARBA" id="ARBA00010333"/>
    </source>
</evidence>
<evidence type="ECO:0000256" key="2">
    <source>
        <dbReference type="ARBA" id="ARBA00022448"/>
    </source>
</evidence>
<dbReference type="AlphaFoldDB" id="N6U5C9"/>
<dbReference type="InterPro" id="IPR018313">
    <property type="entry name" value="SBP_3_CS"/>
</dbReference>
<evidence type="ECO:0000256" key="3">
    <source>
        <dbReference type="ARBA" id="ARBA00022729"/>
    </source>
</evidence>
<protein>
    <submittedName>
        <fullName evidence="6">Extracellular solute-binding protein family 3 protein</fullName>
    </submittedName>
</protein>
<dbReference type="Pfam" id="PF00497">
    <property type="entry name" value="SBP_bac_3"/>
    <property type="match status" value="1"/>
</dbReference>
<name>N6U5C9_9HYPH</name>
<keyword evidence="2" id="KW-0813">Transport</keyword>
<dbReference type="PANTHER" id="PTHR30085:SF6">
    <property type="entry name" value="ABC TRANSPORTER GLUTAMINE-BINDING PROTEIN GLNH"/>
    <property type="match status" value="1"/>
</dbReference>
<dbReference type="InterPro" id="IPR051455">
    <property type="entry name" value="Bact_solute-bind_prot3"/>
</dbReference>
<dbReference type="GO" id="GO:0030288">
    <property type="term" value="C:outer membrane-bounded periplasmic space"/>
    <property type="evidence" value="ECO:0007669"/>
    <property type="project" value="TreeGrafter"/>
</dbReference>
<dbReference type="SMART" id="SM00062">
    <property type="entry name" value="PBPb"/>
    <property type="match status" value="1"/>
</dbReference>
<dbReference type="GO" id="GO:0005576">
    <property type="term" value="C:extracellular region"/>
    <property type="evidence" value="ECO:0007669"/>
    <property type="project" value="TreeGrafter"/>
</dbReference>
<accession>N6U5C9</accession>
<dbReference type="PROSITE" id="PS01039">
    <property type="entry name" value="SBP_BACTERIAL_3"/>
    <property type="match status" value="1"/>
</dbReference>
<dbReference type="CDD" id="cd13695">
    <property type="entry name" value="PBP2_Mlr3796_like"/>
    <property type="match status" value="1"/>
</dbReference>
<dbReference type="Gene3D" id="3.40.190.10">
    <property type="entry name" value="Periplasmic binding protein-like II"/>
    <property type="match status" value="2"/>
</dbReference>
<evidence type="ECO:0000256" key="4">
    <source>
        <dbReference type="RuleBase" id="RU003744"/>
    </source>
</evidence>
<dbReference type="SUPFAM" id="SSF53850">
    <property type="entry name" value="Periplasmic binding protein-like II"/>
    <property type="match status" value="1"/>
</dbReference>